<keyword evidence="3" id="KW-1185">Reference proteome</keyword>
<evidence type="ECO:0000313" key="2">
    <source>
        <dbReference type="EMBL" id="BES88200.1"/>
    </source>
</evidence>
<feature type="region of interest" description="Disordered" evidence="1">
    <location>
        <begin position="1"/>
        <end position="74"/>
    </location>
</feature>
<evidence type="ECO:0000313" key="3">
    <source>
        <dbReference type="Proteomes" id="UP001307889"/>
    </source>
</evidence>
<dbReference type="Proteomes" id="UP001307889">
    <property type="component" value="Chromosome 1"/>
</dbReference>
<protein>
    <submittedName>
        <fullName evidence="2">Uncharacterized protein</fullName>
    </submittedName>
</protein>
<evidence type="ECO:0000256" key="1">
    <source>
        <dbReference type="SAM" id="MobiDB-lite"/>
    </source>
</evidence>
<sequence length="152" mass="16557">MKPQSTRRTRSWRETAQSRGLPVTAYTNETLPTPLHPDRNPSSLSAGPSASVPLSPTRRPISSIRVPVRPCPSPPSIEPPCSAFPRFDPAPPACGDELVNIKIPKRPCQEHGDLMLCSPFQCVVRSSLYSIIRSHTGSSYLVAALVDITSTR</sequence>
<gene>
    <name evidence="2" type="ORF">NTJ_01006</name>
</gene>
<proteinExistence type="predicted"/>
<dbReference type="EMBL" id="AP028909">
    <property type="protein sequence ID" value="BES88200.1"/>
    <property type="molecule type" value="Genomic_DNA"/>
</dbReference>
<feature type="compositionally biased region" description="Polar residues" evidence="1">
    <location>
        <begin position="40"/>
        <end position="54"/>
    </location>
</feature>
<reference evidence="2 3" key="1">
    <citation type="submission" date="2023-09" db="EMBL/GenBank/DDBJ databases">
        <title>Nesidiocoris tenuis whole genome shotgun sequence.</title>
        <authorList>
            <person name="Shibata T."/>
            <person name="Shimoda M."/>
            <person name="Kobayashi T."/>
            <person name="Uehara T."/>
        </authorList>
    </citation>
    <scope>NUCLEOTIDE SEQUENCE [LARGE SCALE GENOMIC DNA]</scope>
    <source>
        <strain evidence="2 3">Japan</strain>
    </source>
</reference>
<name>A0ABN7ABJ1_9HEMI</name>
<organism evidence="2 3">
    <name type="scientific">Nesidiocoris tenuis</name>
    <dbReference type="NCBI Taxonomy" id="355587"/>
    <lineage>
        <taxon>Eukaryota</taxon>
        <taxon>Metazoa</taxon>
        <taxon>Ecdysozoa</taxon>
        <taxon>Arthropoda</taxon>
        <taxon>Hexapoda</taxon>
        <taxon>Insecta</taxon>
        <taxon>Pterygota</taxon>
        <taxon>Neoptera</taxon>
        <taxon>Paraneoptera</taxon>
        <taxon>Hemiptera</taxon>
        <taxon>Heteroptera</taxon>
        <taxon>Panheteroptera</taxon>
        <taxon>Cimicomorpha</taxon>
        <taxon>Miridae</taxon>
        <taxon>Dicyphina</taxon>
        <taxon>Nesidiocoris</taxon>
    </lineage>
</organism>
<feature type="compositionally biased region" description="Basic residues" evidence="1">
    <location>
        <begin position="1"/>
        <end position="10"/>
    </location>
</feature>
<accession>A0ABN7ABJ1</accession>